<evidence type="ECO:0000313" key="3">
    <source>
        <dbReference type="EnsemblPlants" id="Bra011151.1-P"/>
    </source>
</evidence>
<keyword evidence="4" id="KW-1185">Reference proteome</keyword>
<dbReference type="eggNOG" id="KOG1075">
    <property type="taxonomic scope" value="Eukaryota"/>
</dbReference>
<sequence length="293" mass="32155">MYVYLELDKDFPKLIALDDNQGSIFLVNVDYTWIPSMCERCGNLGHKAKRCLLTSKPLHDTNLMSTKDGSKDVIPIVDIDPILKQREKDPSTEAFSQKNPLANGTCLTSTPTSEAPLSQVTHVVSSTEINPHLPSGSEIVPPLLIFSTDISMECQDTSPARCITYSLTSQPQQENTTALTNLSNTLSPLVDSQSAPTSTNFMKSSPSNIINNIVQKPLVVDPLTTTPQAGAFESPSCFTVLGVVDEAEMEQISSFSLTRSGRETKPPIKYQDLEWKTVHGRGKHGRRGRGSFR</sequence>
<reference evidence="3 4" key="1">
    <citation type="journal article" date="2011" name="Nat. Genet.">
        <title>The genome of the mesopolyploid crop species Brassica rapa.</title>
        <authorList>
            <consortium name="Brassica rapa Genome Sequencing Project Consortium"/>
            <person name="Wang X."/>
            <person name="Wang H."/>
            <person name="Wang J."/>
            <person name="Sun R."/>
            <person name="Wu J."/>
            <person name="Liu S."/>
            <person name="Bai Y."/>
            <person name="Mun J.H."/>
            <person name="Bancroft I."/>
            <person name="Cheng F."/>
            <person name="Huang S."/>
            <person name="Li X."/>
            <person name="Hua W."/>
            <person name="Wang J."/>
            <person name="Wang X."/>
            <person name="Freeling M."/>
            <person name="Pires J.C."/>
            <person name="Paterson A.H."/>
            <person name="Chalhoub B."/>
            <person name="Wang B."/>
            <person name="Hayward A."/>
            <person name="Sharpe A.G."/>
            <person name="Park B.S."/>
            <person name="Weisshaar B."/>
            <person name="Liu B."/>
            <person name="Li B."/>
            <person name="Liu B."/>
            <person name="Tong C."/>
            <person name="Song C."/>
            <person name="Duran C."/>
            <person name="Peng C."/>
            <person name="Geng C."/>
            <person name="Koh C."/>
            <person name="Lin C."/>
            <person name="Edwards D."/>
            <person name="Mu D."/>
            <person name="Shen D."/>
            <person name="Soumpourou E."/>
            <person name="Li F."/>
            <person name="Fraser F."/>
            <person name="Conant G."/>
            <person name="Lassalle G."/>
            <person name="King G.J."/>
            <person name="Bonnema G."/>
            <person name="Tang H."/>
            <person name="Wang H."/>
            <person name="Belcram H."/>
            <person name="Zhou H."/>
            <person name="Hirakawa H."/>
            <person name="Abe H."/>
            <person name="Guo H."/>
            <person name="Wang H."/>
            <person name="Jin H."/>
            <person name="Parkin I.A."/>
            <person name="Batley J."/>
            <person name="Kim J.S."/>
            <person name="Just J."/>
            <person name="Li J."/>
            <person name="Xu J."/>
            <person name="Deng J."/>
            <person name="Kim J.A."/>
            <person name="Li J."/>
            <person name="Yu J."/>
            <person name="Meng J."/>
            <person name="Wang J."/>
            <person name="Min J."/>
            <person name="Poulain J."/>
            <person name="Wang J."/>
            <person name="Hatakeyama K."/>
            <person name="Wu K."/>
            <person name="Wang L."/>
            <person name="Fang L."/>
            <person name="Trick M."/>
            <person name="Links M.G."/>
            <person name="Zhao M."/>
            <person name="Jin M."/>
            <person name="Ramchiary N."/>
            <person name="Drou N."/>
            <person name="Berkman P.J."/>
            <person name="Cai Q."/>
            <person name="Huang Q."/>
            <person name="Li R."/>
            <person name="Tabata S."/>
            <person name="Cheng S."/>
            <person name="Zhang S."/>
            <person name="Zhang S."/>
            <person name="Huang S."/>
            <person name="Sato S."/>
            <person name="Sun S."/>
            <person name="Kwon S.J."/>
            <person name="Choi S.R."/>
            <person name="Lee T.H."/>
            <person name="Fan W."/>
            <person name="Zhao X."/>
            <person name="Tan X."/>
            <person name="Xu X."/>
            <person name="Wang Y."/>
            <person name="Qiu Y."/>
            <person name="Yin Y."/>
            <person name="Li Y."/>
            <person name="Du Y."/>
            <person name="Liao Y."/>
            <person name="Lim Y."/>
            <person name="Narusaka Y."/>
            <person name="Wang Y."/>
            <person name="Wang Z."/>
            <person name="Li Z."/>
            <person name="Wang Z."/>
            <person name="Xiong Z."/>
            <person name="Zhang Z."/>
        </authorList>
    </citation>
    <scope>NUCLEOTIDE SEQUENCE [LARGE SCALE GENOMIC DNA]</scope>
    <source>
        <strain evidence="3 4">cv. Chiifu-401-42</strain>
    </source>
</reference>
<accession>M4D3U7</accession>
<organism evidence="3 4">
    <name type="scientific">Brassica campestris</name>
    <name type="common">Field mustard</name>
    <dbReference type="NCBI Taxonomy" id="3711"/>
    <lineage>
        <taxon>Eukaryota</taxon>
        <taxon>Viridiplantae</taxon>
        <taxon>Streptophyta</taxon>
        <taxon>Embryophyta</taxon>
        <taxon>Tracheophyta</taxon>
        <taxon>Spermatophyta</taxon>
        <taxon>Magnoliopsida</taxon>
        <taxon>eudicotyledons</taxon>
        <taxon>Gunneridae</taxon>
        <taxon>Pentapetalae</taxon>
        <taxon>rosids</taxon>
        <taxon>malvids</taxon>
        <taxon>Brassicales</taxon>
        <taxon>Brassicaceae</taxon>
        <taxon>Brassiceae</taxon>
        <taxon>Brassica</taxon>
    </lineage>
</organism>
<dbReference type="GO" id="GO:0008270">
    <property type="term" value="F:zinc ion binding"/>
    <property type="evidence" value="ECO:0007669"/>
    <property type="project" value="UniProtKB-KW"/>
</dbReference>
<dbReference type="AlphaFoldDB" id="M4D3U7"/>
<proteinExistence type="predicted"/>
<dbReference type="InParanoid" id="M4D3U7"/>
<evidence type="ECO:0000256" key="1">
    <source>
        <dbReference type="PROSITE-ProRule" id="PRU00047"/>
    </source>
</evidence>
<dbReference type="Proteomes" id="UP000011750">
    <property type="component" value="Chromosome A01"/>
</dbReference>
<dbReference type="Gramene" id="Bra011151.1">
    <property type="protein sequence ID" value="Bra011151.1-P"/>
    <property type="gene ID" value="Bra011151"/>
</dbReference>
<keyword evidence="1" id="KW-0862">Zinc</keyword>
<dbReference type="PROSITE" id="PS50158">
    <property type="entry name" value="ZF_CCHC"/>
    <property type="match status" value="1"/>
</dbReference>
<dbReference type="GO" id="GO:0003676">
    <property type="term" value="F:nucleic acid binding"/>
    <property type="evidence" value="ECO:0007669"/>
    <property type="project" value="InterPro"/>
</dbReference>
<evidence type="ECO:0000259" key="2">
    <source>
        <dbReference type="PROSITE" id="PS50158"/>
    </source>
</evidence>
<evidence type="ECO:0000313" key="4">
    <source>
        <dbReference type="Proteomes" id="UP000011750"/>
    </source>
</evidence>
<protein>
    <recommendedName>
        <fullName evidence="2">CCHC-type domain-containing protein</fullName>
    </recommendedName>
</protein>
<keyword evidence="1" id="KW-0863">Zinc-finger</keyword>
<dbReference type="HOGENOM" id="CLU_049808_0_0_1"/>
<reference evidence="3 4" key="2">
    <citation type="journal article" date="2018" name="Hortic Res">
        <title>Improved Brassica rapa reference genome by single-molecule sequencing and chromosome conformation capture technologies.</title>
        <authorList>
            <person name="Zhang L."/>
            <person name="Cai X."/>
            <person name="Wu J."/>
            <person name="Liu M."/>
            <person name="Grob S."/>
            <person name="Cheng F."/>
            <person name="Liang J."/>
            <person name="Cai C."/>
            <person name="Liu Z."/>
            <person name="Liu B."/>
            <person name="Wang F."/>
            <person name="Li S."/>
            <person name="Liu F."/>
            <person name="Li X."/>
            <person name="Cheng L."/>
            <person name="Yang W."/>
            <person name="Li M.H."/>
            <person name="Grossniklaus U."/>
            <person name="Zheng H."/>
            <person name="Wang X."/>
        </authorList>
    </citation>
    <scope>NUCLEOTIDE SEQUENCE [LARGE SCALE GENOMIC DNA]</scope>
    <source>
        <strain evidence="3 4">cv. Chiifu-401-42</strain>
    </source>
</reference>
<feature type="domain" description="CCHC-type" evidence="2">
    <location>
        <begin position="38"/>
        <end position="51"/>
    </location>
</feature>
<keyword evidence="1" id="KW-0479">Metal-binding</keyword>
<dbReference type="InterPro" id="IPR001878">
    <property type="entry name" value="Znf_CCHC"/>
</dbReference>
<dbReference type="EnsemblPlants" id="Bra011151.1">
    <property type="protein sequence ID" value="Bra011151.1-P"/>
    <property type="gene ID" value="Bra011151"/>
</dbReference>
<dbReference type="OMA" id="RCITYSL"/>
<reference evidence="3" key="3">
    <citation type="submission" date="2023-03" db="UniProtKB">
        <authorList>
            <consortium name="EnsemblPlants"/>
        </authorList>
    </citation>
    <scope>IDENTIFICATION</scope>
    <source>
        <strain evidence="3">cv. Chiifu-401-42</strain>
    </source>
</reference>
<name>M4D3U7_BRACM</name>